<sequence length="121" mass="12082">MITSTQATEYLDQALGVSVPSFIVDAAVAEVATAEAAMVAAGYGTSKQVLVQSMAVAIKAAAGSPRRIQSQGAPSGASRSFKNPDGDLTALRRSLAALDTAGTVAAIVGPDPAGSTLFMVV</sequence>
<evidence type="ECO:0000313" key="3">
    <source>
        <dbReference type="Proteomes" id="UP000574369"/>
    </source>
</evidence>
<proteinExistence type="predicted"/>
<dbReference type="InterPro" id="IPR055794">
    <property type="entry name" value="DUF7370"/>
</dbReference>
<feature type="region of interest" description="Disordered" evidence="1">
    <location>
        <begin position="62"/>
        <end position="85"/>
    </location>
</feature>
<organism evidence="2 3">
    <name type="scientific">Roseateles terrae</name>
    <dbReference type="NCBI Taxonomy" id="431060"/>
    <lineage>
        <taxon>Bacteria</taxon>
        <taxon>Pseudomonadati</taxon>
        <taxon>Pseudomonadota</taxon>
        <taxon>Betaproteobacteria</taxon>
        <taxon>Burkholderiales</taxon>
        <taxon>Sphaerotilaceae</taxon>
        <taxon>Roseateles</taxon>
    </lineage>
</organism>
<dbReference type="Proteomes" id="UP000574369">
    <property type="component" value="Unassembled WGS sequence"/>
</dbReference>
<gene>
    <name evidence="2" type="ORF">FHS28_001326</name>
</gene>
<dbReference type="RefSeq" id="WP_088449837.1">
    <property type="nucleotide sequence ID" value="NZ_JACHXO010000002.1"/>
</dbReference>
<reference evidence="2 3" key="1">
    <citation type="submission" date="2020-08" db="EMBL/GenBank/DDBJ databases">
        <title>Genomic Encyclopedia of Type Strains, Phase III (KMG-III): the genomes of soil and plant-associated and newly described type strains.</title>
        <authorList>
            <person name="Whitman W."/>
        </authorList>
    </citation>
    <scope>NUCLEOTIDE SEQUENCE [LARGE SCALE GENOMIC DNA]</scope>
    <source>
        <strain evidence="2 3">CECT 7247</strain>
    </source>
</reference>
<accession>A0ABR6GP96</accession>
<name>A0ABR6GP96_9BURK</name>
<evidence type="ECO:0000256" key="1">
    <source>
        <dbReference type="SAM" id="MobiDB-lite"/>
    </source>
</evidence>
<dbReference type="Pfam" id="PF24085">
    <property type="entry name" value="DUF7370"/>
    <property type="match status" value="1"/>
</dbReference>
<evidence type="ECO:0000313" key="2">
    <source>
        <dbReference type="EMBL" id="MBB3193941.1"/>
    </source>
</evidence>
<protein>
    <submittedName>
        <fullName evidence="2">Uncharacterized protein</fullName>
    </submittedName>
</protein>
<keyword evidence="3" id="KW-1185">Reference proteome</keyword>
<feature type="compositionally biased region" description="Polar residues" evidence="1">
    <location>
        <begin position="67"/>
        <end position="81"/>
    </location>
</feature>
<dbReference type="EMBL" id="JACHXO010000002">
    <property type="protein sequence ID" value="MBB3193941.1"/>
    <property type="molecule type" value="Genomic_DNA"/>
</dbReference>
<comment type="caution">
    <text evidence="2">The sequence shown here is derived from an EMBL/GenBank/DDBJ whole genome shotgun (WGS) entry which is preliminary data.</text>
</comment>